<dbReference type="InterPro" id="IPR051681">
    <property type="entry name" value="Ser/Thr_Kinases-Pseudokinases"/>
</dbReference>
<organism evidence="5 6">
    <name type="scientific">Gigaspora margarita</name>
    <dbReference type="NCBI Taxonomy" id="4874"/>
    <lineage>
        <taxon>Eukaryota</taxon>
        <taxon>Fungi</taxon>
        <taxon>Fungi incertae sedis</taxon>
        <taxon>Mucoromycota</taxon>
        <taxon>Glomeromycotina</taxon>
        <taxon>Glomeromycetes</taxon>
        <taxon>Diversisporales</taxon>
        <taxon>Gigasporaceae</taxon>
        <taxon>Gigaspora</taxon>
    </lineage>
</organism>
<reference evidence="5 6" key="1">
    <citation type="submission" date="2021-06" db="EMBL/GenBank/DDBJ databases">
        <authorList>
            <person name="Kallberg Y."/>
            <person name="Tangrot J."/>
            <person name="Rosling A."/>
        </authorList>
    </citation>
    <scope>NUCLEOTIDE SEQUENCE [LARGE SCALE GENOMIC DNA]</scope>
    <source>
        <strain evidence="5 6">120-4 pot B 10/14</strain>
    </source>
</reference>
<dbReference type="InterPro" id="IPR059179">
    <property type="entry name" value="MLKL-like_MCAfunc"/>
</dbReference>
<dbReference type="PROSITE" id="PS50234">
    <property type="entry name" value="VWFA"/>
    <property type="match status" value="1"/>
</dbReference>
<dbReference type="CDD" id="cd21037">
    <property type="entry name" value="MLKL_NTD"/>
    <property type="match status" value="1"/>
</dbReference>
<feature type="domain" description="Protein kinase" evidence="3">
    <location>
        <begin position="204"/>
        <end position="360"/>
    </location>
</feature>
<dbReference type="SUPFAM" id="SSF56112">
    <property type="entry name" value="Protein kinase-like (PK-like)"/>
    <property type="match status" value="1"/>
</dbReference>
<protein>
    <submittedName>
        <fullName evidence="5">44813_t:CDS:1</fullName>
    </submittedName>
</protein>
<dbReference type="EMBL" id="CAJVQB010021089">
    <property type="protein sequence ID" value="CAG8796147.1"/>
    <property type="molecule type" value="Genomic_DNA"/>
</dbReference>
<keyword evidence="2" id="KW-0067">ATP-binding</keyword>
<feature type="domain" description="VWFA" evidence="4">
    <location>
        <begin position="4"/>
        <end position="254"/>
    </location>
</feature>
<dbReference type="Gene3D" id="1.20.930.20">
    <property type="entry name" value="Adaptor protein Cbl, N-terminal domain"/>
    <property type="match status" value="1"/>
</dbReference>
<comment type="caution">
    <text evidence="5">The sequence shown here is derived from an EMBL/GenBank/DDBJ whole genome shotgun (WGS) entry which is preliminary data.</text>
</comment>
<dbReference type="PROSITE" id="PS00109">
    <property type="entry name" value="PROTEIN_KINASE_TYR"/>
    <property type="match status" value="1"/>
</dbReference>
<dbReference type="InterPro" id="IPR000719">
    <property type="entry name" value="Prot_kinase_dom"/>
</dbReference>
<accession>A0ABN7VSG8</accession>
<evidence type="ECO:0000256" key="2">
    <source>
        <dbReference type="ARBA" id="ARBA00022840"/>
    </source>
</evidence>
<proteinExistence type="predicted"/>
<name>A0ABN7VSG8_GIGMA</name>
<evidence type="ECO:0000313" key="6">
    <source>
        <dbReference type="Proteomes" id="UP000789901"/>
    </source>
</evidence>
<dbReference type="Proteomes" id="UP000789901">
    <property type="component" value="Unassembled WGS sequence"/>
</dbReference>
<dbReference type="InterPro" id="IPR011009">
    <property type="entry name" value="Kinase-like_dom_sf"/>
</dbReference>
<sequence length="360" mass="41125">MAETLEMVLDDAQSIVTLGTNFDILKNIVSEVMQIYANAKHNKKICASLLVRVNTAKINVEILQLQPRICDHKAFYRFVEVLKKIKNFMNDVSNLSGWKKYATTNSVQETFTKLISEFDQSMNDLHFTIIISNEEQRKLDQENLNADFEEMKQFLKTIAGGVTDNNSQINTIINELQIINEKVGLLINSLNNAGNQINHLKAIKINPKELNDLPYGEIKLCAGKSIVKKLYRGNNVACKPTNVVDDGTSVNQRIQAQLVILGKLKECPNILKFYGLSNLDDNQVMVFEWADKGNLRELYLNQDIDLVEKVHIALDICRGLVFLHSCDILYHDIRCENIMMTLRLEPKIANFKYSRETEQN</sequence>
<dbReference type="PANTHER" id="PTHR44329:SF298">
    <property type="entry name" value="MIXED LINEAGE KINASE DOMAIN-LIKE PROTEIN"/>
    <property type="match status" value="1"/>
</dbReference>
<evidence type="ECO:0000313" key="5">
    <source>
        <dbReference type="EMBL" id="CAG8796147.1"/>
    </source>
</evidence>
<keyword evidence="1" id="KW-0547">Nucleotide-binding</keyword>
<evidence type="ECO:0000259" key="4">
    <source>
        <dbReference type="PROSITE" id="PS50234"/>
    </source>
</evidence>
<gene>
    <name evidence="5" type="ORF">GMARGA_LOCUS22140</name>
</gene>
<dbReference type="PANTHER" id="PTHR44329">
    <property type="entry name" value="SERINE/THREONINE-PROTEIN KINASE TNNI3K-RELATED"/>
    <property type="match status" value="1"/>
</dbReference>
<dbReference type="PROSITE" id="PS50011">
    <property type="entry name" value="PROTEIN_KINASE_DOM"/>
    <property type="match status" value="1"/>
</dbReference>
<dbReference type="InterPro" id="IPR008266">
    <property type="entry name" value="Tyr_kinase_AS"/>
</dbReference>
<dbReference type="Gene3D" id="1.10.510.10">
    <property type="entry name" value="Transferase(Phosphotransferase) domain 1"/>
    <property type="match status" value="1"/>
</dbReference>
<keyword evidence="6" id="KW-1185">Reference proteome</keyword>
<dbReference type="Pfam" id="PF00069">
    <property type="entry name" value="Pkinase"/>
    <property type="match status" value="1"/>
</dbReference>
<evidence type="ECO:0000259" key="3">
    <source>
        <dbReference type="PROSITE" id="PS50011"/>
    </source>
</evidence>
<dbReference type="InterPro" id="IPR002035">
    <property type="entry name" value="VWF_A"/>
</dbReference>
<evidence type="ECO:0000256" key="1">
    <source>
        <dbReference type="ARBA" id="ARBA00022741"/>
    </source>
</evidence>
<dbReference type="InterPro" id="IPR036537">
    <property type="entry name" value="Adaptor_Cbl_N_dom_sf"/>
</dbReference>